<keyword evidence="2" id="KW-1185">Reference proteome</keyword>
<evidence type="ECO:0000313" key="2">
    <source>
        <dbReference type="Proteomes" id="UP001412067"/>
    </source>
</evidence>
<sequence>MITLGKRQTSTMVKPLLIPKWHNCSNHTGPPGAVRQISLALNMDKSWIDLQNRASSEYILGVDKFLEKTTCLQQEVRAHLELVSCPLTPTTTTSRSRVNPLIPSSTGQVTYVNDRFTADLRPANYLKKFYSMYKNMSSTVNTLQHGSSAANSDKEVPFTGSPISCNNHAEKKHTHITGDENSVDRKLCSPTDSFRDSDSGACEEDMEEALLAAKMGVRTFTSGWLMNYVMTQELDLDAHQFAESL</sequence>
<accession>A0ABR2M0L3</accession>
<protein>
    <submittedName>
        <fullName evidence="1">Uncharacterized protein</fullName>
    </submittedName>
</protein>
<reference evidence="1 2" key="1">
    <citation type="journal article" date="2022" name="Nat. Plants">
        <title>Genomes of leafy and leafless Platanthera orchids illuminate the evolution of mycoheterotrophy.</title>
        <authorList>
            <person name="Li M.H."/>
            <person name="Liu K.W."/>
            <person name="Li Z."/>
            <person name="Lu H.C."/>
            <person name="Ye Q.L."/>
            <person name="Zhang D."/>
            <person name="Wang J.Y."/>
            <person name="Li Y.F."/>
            <person name="Zhong Z.M."/>
            <person name="Liu X."/>
            <person name="Yu X."/>
            <person name="Liu D.K."/>
            <person name="Tu X.D."/>
            <person name="Liu B."/>
            <person name="Hao Y."/>
            <person name="Liao X.Y."/>
            <person name="Jiang Y.T."/>
            <person name="Sun W.H."/>
            <person name="Chen J."/>
            <person name="Chen Y.Q."/>
            <person name="Ai Y."/>
            <person name="Zhai J.W."/>
            <person name="Wu S.S."/>
            <person name="Zhou Z."/>
            <person name="Hsiao Y.Y."/>
            <person name="Wu W.L."/>
            <person name="Chen Y.Y."/>
            <person name="Lin Y.F."/>
            <person name="Hsu J.L."/>
            <person name="Li C.Y."/>
            <person name="Wang Z.W."/>
            <person name="Zhao X."/>
            <person name="Zhong W.Y."/>
            <person name="Ma X.K."/>
            <person name="Ma L."/>
            <person name="Huang J."/>
            <person name="Chen G.Z."/>
            <person name="Huang M.Z."/>
            <person name="Huang L."/>
            <person name="Peng D.H."/>
            <person name="Luo Y.B."/>
            <person name="Zou S.Q."/>
            <person name="Chen S.P."/>
            <person name="Lan S."/>
            <person name="Tsai W.C."/>
            <person name="Van de Peer Y."/>
            <person name="Liu Z.J."/>
        </authorList>
    </citation>
    <scope>NUCLEOTIDE SEQUENCE [LARGE SCALE GENOMIC DNA]</scope>
    <source>
        <tissue evidence="1">Flower</tissue>
    </source>
</reference>
<evidence type="ECO:0000313" key="1">
    <source>
        <dbReference type="EMBL" id="KAK8955525.1"/>
    </source>
</evidence>
<dbReference type="Proteomes" id="UP001412067">
    <property type="component" value="Unassembled WGS sequence"/>
</dbReference>
<gene>
    <name evidence="1" type="ORF">KSP40_PGU008930</name>
</gene>
<dbReference type="EMBL" id="JBBWWR010000013">
    <property type="protein sequence ID" value="KAK8955525.1"/>
    <property type="molecule type" value="Genomic_DNA"/>
</dbReference>
<proteinExistence type="predicted"/>
<name>A0ABR2M0L3_9ASPA</name>
<comment type="caution">
    <text evidence="1">The sequence shown here is derived from an EMBL/GenBank/DDBJ whole genome shotgun (WGS) entry which is preliminary data.</text>
</comment>
<organism evidence="1 2">
    <name type="scientific">Platanthera guangdongensis</name>
    <dbReference type="NCBI Taxonomy" id="2320717"/>
    <lineage>
        <taxon>Eukaryota</taxon>
        <taxon>Viridiplantae</taxon>
        <taxon>Streptophyta</taxon>
        <taxon>Embryophyta</taxon>
        <taxon>Tracheophyta</taxon>
        <taxon>Spermatophyta</taxon>
        <taxon>Magnoliopsida</taxon>
        <taxon>Liliopsida</taxon>
        <taxon>Asparagales</taxon>
        <taxon>Orchidaceae</taxon>
        <taxon>Orchidoideae</taxon>
        <taxon>Orchideae</taxon>
        <taxon>Orchidinae</taxon>
        <taxon>Platanthera</taxon>
    </lineage>
</organism>